<sequence length="577" mass="64928">MAAERNQTSGDQNSDVSPQEGTEEEQNKLVLTLEILQTIKDAQQTHGLRHGDYQRYRGYCARRLRRLRKGLHFTCGNRHKFQRKPITEELLSEQRFLLMPLMEAERAWSYAMQLKQEANTEHRKQFHMVSRMKKAAGHAATLAKLCDSDKVDARTKLEAQAYSAWMQGSLEFEVQLWEAALNHFKEAKTIYEKLSSALPEDARMVYDLRVEDIKPSIRYCAYNIGDQSAMEDLLQMRVKSGAQGMLGDKLDELVAQTREKQAATISEVSWQGRTVSVKQEQVRLFLLSYQESSTDLQAAPDTNSKLEVYEKLLMDCKDAMQVLRAEIREDPSARAAQAEGKMSQLGYLLTYLTYIRNTITIERNLLMAETVKASLSPGAAVDGRRAAKPQDLVRLYDIILQNVEELRQLPGIHDDATMAQNLEAQSDACKAYRSFYIAKSYAVGQKWKEAVALYDQALVQGKTALGLYASLPDSAERIAELDGMVAEVHANKSSAHASCILDSPTSPDEQDLVLNDTGANMVTFPPNFQPIPCKPLFFDLALNHVEFPSLQDRLAEQKKGGGIANMVKGWFWGGGNK</sequence>
<feature type="region of interest" description="Disordered" evidence="13">
    <location>
        <begin position="1"/>
        <end position="24"/>
    </location>
</feature>
<keyword evidence="10 12" id="KW-0687">Ribonucleoprotein</keyword>
<evidence type="ECO:0000256" key="8">
    <source>
        <dbReference type="ARBA" id="ARBA00023135"/>
    </source>
</evidence>
<keyword evidence="8 12" id="KW-0733">Signal recognition particle</keyword>
<dbReference type="CDD" id="cd15481">
    <property type="entry name" value="SRP68-RBD"/>
    <property type="match status" value="1"/>
</dbReference>
<evidence type="ECO:0000256" key="9">
    <source>
        <dbReference type="ARBA" id="ARBA00023242"/>
    </source>
</evidence>
<dbReference type="FunFam" id="1.10.3450.40:FF:000001">
    <property type="entry name" value="Signal recognition particle subunit SRP68"/>
    <property type="match status" value="1"/>
</dbReference>
<comment type="similarity">
    <text evidence="4 12">Belongs to the SRP68 family.</text>
</comment>
<dbReference type="OrthoDB" id="10255118at2759"/>
<evidence type="ECO:0000256" key="7">
    <source>
        <dbReference type="ARBA" id="ARBA00022884"/>
    </source>
</evidence>
<dbReference type="GO" id="GO:0005047">
    <property type="term" value="F:signal recognition particle binding"/>
    <property type="evidence" value="ECO:0007669"/>
    <property type="project" value="InterPro"/>
</dbReference>
<name>A0A8J9Z9U9_BRALA</name>
<evidence type="ECO:0000256" key="3">
    <source>
        <dbReference type="ARBA" id="ARBA00004604"/>
    </source>
</evidence>
<comment type="function">
    <text evidence="12">Component of the signal recognition particle (SRP) complex, a ribonucleoprotein complex that mediates the cotranslational targeting of secretory and membrane proteins to the endoplasmic reticulum (ER). The SRP complex interacts with the signal sequence in nascent secretory and membrane proteins and directs them to the membrane of the ER.</text>
</comment>
<dbReference type="Proteomes" id="UP000838412">
    <property type="component" value="Chromosome 17"/>
</dbReference>
<evidence type="ECO:0000256" key="6">
    <source>
        <dbReference type="ARBA" id="ARBA00022824"/>
    </source>
</evidence>
<dbReference type="PANTHER" id="PTHR12860">
    <property type="entry name" value="SIGNAL RECOGNITION PARTICLE 68 KDA PROTEIN"/>
    <property type="match status" value="1"/>
</dbReference>
<proteinExistence type="inferred from homology"/>
<evidence type="ECO:0000256" key="1">
    <source>
        <dbReference type="ARBA" id="ARBA00004240"/>
    </source>
</evidence>
<dbReference type="AlphaFoldDB" id="A0A8J9Z9U9"/>
<dbReference type="InterPro" id="IPR034652">
    <property type="entry name" value="SRP68-RBD"/>
</dbReference>
<evidence type="ECO:0000256" key="4">
    <source>
        <dbReference type="ARBA" id="ARBA00009352"/>
    </source>
</evidence>
<accession>A0A8J9Z9U9</accession>
<dbReference type="PANTHER" id="PTHR12860:SF0">
    <property type="entry name" value="SIGNAL RECOGNITION PARTICLE SUBUNIT SRP68"/>
    <property type="match status" value="1"/>
</dbReference>
<feature type="compositionally biased region" description="Polar residues" evidence="13">
    <location>
        <begin position="1"/>
        <end position="20"/>
    </location>
</feature>
<comment type="subcellular location">
    <subcellularLocation>
        <location evidence="2 12">Cytoplasm</location>
    </subcellularLocation>
    <subcellularLocation>
        <location evidence="1">Endoplasmic reticulum</location>
    </subcellularLocation>
    <subcellularLocation>
        <location evidence="3">Nucleus</location>
        <location evidence="3">Nucleolus</location>
    </subcellularLocation>
</comment>
<dbReference type="GO" id="GO:0008312">
    <property type="term" value="F:7S RNA binding"/>
    <property type="evidence" value="ECO:0007669"/>
    <property type="project" value="InterPro"/>
</dbReference>
<dbReference type="InterPro" id="IPR026258">
    <property type="entry name" value="SRP68"/>
</dbReference>
<gene>
    <name evidence="14" type="primary">SRP68</name>
    <name evidence="14" type="ORF">BLAG_LOCUS10702</name>
</gene>
<keyword evidence="6" id="KW-0256">Endoplasmic reticulum</keyword>
<keyword evidence="7 12" id="KW-0694">RNA-binding</keyword>
<protein>
    <recommendedName>
        <fullName evidence="11 12">Signal recognition particle subunit SRP68</fullName>
        <shortName evidence="12">SRP68</shortName>
    </recommendedName>
</protein>
<dbReference type="GO" id="GO:0005786">
    <property type="term" value="C:signal recognition particle, endoplasmic reticulum targeting"/>
    <property type="evidence" value="ECO:0007669"/>
    <property type="project" value="UniProtKB-KW"/>
</dbReference>
<dbReference type="InterPro" id="IPR038253">
    <property type="entry name" value="SRP68_N_sf"/>
</dbReference>
<evidence type="ECO:0000256" key="13">
    <source>
        <dbReference type="SAM" id="MobiDB-lite"/>
    </source>
</evidence>
<dbReference type="Gene3D" id="1.10.3450.40">
    <property type="entry name" value="Signal recognition particle, SRP68 subunit, RNA-binding domain"/>
    <property type="match status" value="1"/>
</dbReference>
<keyword evidence="9" id="KW-0539">Nucleus</keyword>
<reference evidence="14" key="1">
    <citation type="submission" date="2022-01" db="EMBL/GenBank/DDBJ databases">
        <authorList>
            <person name="Braso-Vives M."/>
        </authorList>
    </citation>
    <scope>NUCLEOTIDE SEQUENCE</scope>
</reference>
<evidence type="ECO:0000313" key="14">
    <source>
        <dbReference type="EMBL" id="CAH1249687.1"/>
    </source>
</evidence>
<evidence type="ECO:0000256" key="5">
    <source>
        <dbReference type="ARBA" id="ARBA00022490"/>
    </source>
</evidence>
<dbReference type="EMBL" id="OV696702">
    <property type="protein sequence ID" value="CAH1249687.1"/>
    <property type="molecule type" value="Genomic_DNA"/>
</dbReference>
<keyword evidence="5 12" id="KW-0963">Cytoplasm</keyword>
<dbReference type="GO" id="GO:0005730">
    <property type="term" value="C:nucleolus"/>
    <property type="evidence" value="ECO:0007669"/>
    <property type="project" value="UniProtKB-SubCell"/>
</dbReference>
<evidence type="ECO:0000256" key="2">
    <source>
        <dbReference type="ARBA" id="ARBA00004496"/>
    </source>
</evidence>
<evidence type="ECO:0000313" key="15">
    <source>
        <dbReference type="Proteomes" id="UP000838412"/>
    </source>
</evidence>
<dbReference type="GO" id="GO:0006614">
    <property type="term" value="P:SRP-dependent cotranslational protein targeting to membrane"/>
    <property type="evidence" value="ECO:0007669"/>
    <property type="project" value="InterPro"/>
</dbReference>
<dbReference type="GO" id="GO:0030942">
    <property type="term" value="F:endoplasmic reticulum signal peptide binding"/>
    <property type="evidence" value="ECO:0007669"/>
    <property type="project" value="InterPro"/>
</dbReference>
<evidence type="ECO:0000256" key="11">
    <source>
        <dbReference type="ARBA" id="ARBA00029498"/>
    </source>
</evidence>
<dbReference type="GO" id="GO:0005829">
    <property type="term" value="C:cytosol"/>
    <property type="evidence" value="ECO:0007669"/>
    <property type="project" value="UniProtKB-ARBA"/>
</dbReference>
<evidence type="ECO:0000256" key="10">
    <source>
        <dbReference type="ARBA" id="ARBA00023274"/>
    </source>
</evidence>
<dbReference type="PIRSF" id="PIRSF038995">
    <property type="entry name" value="SRP68"/>
    <property type="match status" value="1"/>
</dbReference>
<keyword evidence="15" id="KW-1185">Reference proteome</keyword>
<dbReference type="Pfam" id="PF16969">
    <property type="entry name" value="SRP68"/>
    <property type="match status" value="1"/>
</dbReference>
<organism evidence="14 15">
    <name type="scientific">Branchiostoma lanceolatum</name>
    <name type="common">Common lancelet</name>
    <name type="synonym">Amphioxus lanceolatum</name>
    <dbReference type="NCBI Taxonomy" id="7740"/>
    <lineage>
        <taxon>Eukaryota</taxon>
        <taxon>Metazoa</taxon>
        <taxon>Chordata</taxon>
        <taxon>Cephalochordata</taxon>
        <taxon>Leptocardii</taxon>
        <taxon>Amphioxiformes</taxon>
        <taxon>Branchiostomatidae</taxon>
        <taxon>Branchiostoma</taxon>
    </lineage>
</organism>
<evidence type="ECO:0000256" key="12">
    <source>
        <dbReference type="PIRNR" id="PIRNR038995"/>
    </source>
</evidence>
<dbReference type="GO" id="GO:0005783">
    <property type="term" value="C:endoplasmic reticulum"/>
    <property type="evidence" value="ECO:0007669"/>
    <property type="project" value="UniProtKB-SubCell"/>
</dbReference>